<dbReference type="AlphaFoldDB" id="A0A087URM4"/>
<dbReference type="FunFam" id="3.30.160.60:FF:000130">
    <property type="entry name" value="Spalt-like transcription factor 4"/>
    <property type="match status" value="1"/>
</dbReference>
<evidence type="ECO:0000256" key="5">
    <source>
        <dbReference type="ARBA" id="ARBA00022833"/>
    </source>
</evidence>
<reference evidence="12 13" key="1">
    <citation type="submission" date="2013-11" db="EMBL/GenBank/DDBJ databases">
        <title>Genome sequencing of Stegodyphus mimosarum.</title>
        <authorList>
            <person name="Bechsgaard J."/>
        </authorList>
    </citation>
    <scope>NUCLEOTIDE SEQUENCE [LARGE SCALE GENOMIC DNA]</scope>
</reference>
<keyword evidence="8" id="KW-0539">Nucleus</keyword>
<evidence type="ECO:0000256" key="2">
    <source>
        <dbReference type="ARBA" id="ARBA00022723"/>
    </source>
</evidence>
<dbReference type="InterPro" id="IPR036236">
    <property type="entry name" value="Znf_C2H2_sf"/>
</dbReference>
<dbReference type="GO" id="GO:0000981">
    <property type="term" value="F:DNA-binding transcription factor activity, RNA polymerase II-specific"/>
    <property type="evidence" value="ECO:0007669"/>
    <property type="project" value="TreeGrafter"/>
</dbReference>
<dbReference type="InterPro" id="IPR013087">
    <property type="entry name" value="Znf_C2H2_type"/>
</dbReference>
<sequence length="128" mass="14324">MTTHRGDRPHKCPDCCRSFADPATLRNHVRVHTGETPYICNICKRGFSQIGNLKRHMALHLQKDAASTQGTAIEIVAEENSLSIVNSPELPNYNKDTKKRKVNASEGHQHGDGKFMATENTKVKCVKR</sequence>
<dbReference type="Pfam" id="PF13894">
    <property type="entry name" value="zf-C2H2_4"/>
    <property type="match status" value="1"/>
</dbReference>
<dbReference type="GO" id="GO:0005634">
    <property type="term" value="C:nucleus"/>
    <property type="evidence" value="ECO:0007669"/>
    <property type="project" value="UniProtKB-SubCell"/>
</dbReference>
<keyword evidence="6" id="KW-0805">Transcription regulation</keyword>
<evidence type="ECO:0000256" key="3">
    <source>
        <dbReference type="ARBA" id="ARBA00022737"/>
    </source>
</evidence>
<feature type="non-terminal residue" evidence="12">
    <location>
        <position position="128"/>
    </location>
</feature>
<dbReference type="Pfam" id="PF00096">
    <property type="entry name" value="zf-C2H2"/>
    <property type="match status" value="1"/>
</dbReference>
<feature type="region of interest" description="Disordered" evidence="10">
    <location>
        <begin position="87"/>
        <end position="114"/>
    </location>
</feature>
<dbReference type="SUPFAM" id="SSF57667">
    <property type="entry name" value="beta-beta-alpha zinc fingers"/>
    <property type="match status" value="1"/>
</dbReference>
<dbReference type="GO" id="GO:0008270">
    <property type="term" value="F:zinc ion binding"/>
    <property type="evidence" value="ECO:0007669"/>
    <property type="project" value="UniProtKB-KW"/>
</dbReference>
<evidence type="ECO:0000313" key="13">
    <source>
        <dbReference type="Proteomes" id="UP000054359"/>
    </source>
</evidence>
<protein>
    <submittedName>
        <fullName evidence="12">Protein glass</fullName>
    </submittedName>
</protein>
<evidence type="ECO:0000256" key="4">
    <source>
        <dbReference type="ARBA" id="ARBA00022771"/>
    </source>
</evidence>
<keyword evidence="13" id="KW-1185">Reference proteome</keyword>
<evidence type="ECO:0000256" key="7">
    <source>
        <dbReference type="ARBA" id="ARBA00023163"/>
    </source>
</evidence>
<dbReference type="PROSITE" id="PS50157">
    <property type="entry name" value="ZINC_FINGER_C2H2_2"/>
    <property type="match status" value="2"/>
</dbReference>
<comment type="subcellular location">
    <subcellularLocation>
        <location evidence="1">Nucleus</location>
    </subcellularLocation>
</comment>
<evidence type="ECO:0000256" key="1">
    <source>
        <dbReference type="ARBA" id="ARBA00004123"/>
    </source>
</evidence>
<dbReference type="Proteomes" id="UP000054359">
    <property type="component" value="Unassembled WGS sequence"/>
</dbReference>
<evidence type="ECO:0000256" key="8">
    <source>
        <dbReference type="ARBA" id="ARBA00023242"/>
    </source>
</evidence>
<feature type="domain" description="C2H2-type" evidence="11">
    <location>
        <begin position="10"/>
        <end position="37"/>
    </location>
</feature>
<dbReference type="FunFam" id="3.30.160.60:FF:002343">
    <property type="entry name" value="Zinc finger protein 33A"/>
    <property type="match status" value="1"/>
</dbReference>
<dbReference type="PROSITE" id="PS00028">
    <property type="entry name" value="ZINC_FINGER_C2H2_1"/>
    <property type="match status" value="2"/>
</dbReference>
<dbReference type="Gene3D" id="3.30.160.60">
    <property type="entry name" value="Classic Zinc Finger"/>
    <property type="match status" value="2"/>
</dbReference>
<dbReference type="EMBL" id="KK121221">
    <property type="protein sequence ID" value="KFM80013.1"/>
    <property type="molecule type" value="Genomic_DNA"/>
</dbReference>
<proteinExistence type="predicted"/>
<evidence type="ECO:0000256" key="9">
    <source>
        <dbReference type="PROSITE-ProRule" id="PRU00042"/>
    </source>
</evidence>
<dbReference type="PANTHER" id="PTHR24394">
    <property type="entry name" value="ZINC FINGER PROTEIN"/>
    <property type="match status" value="1"/>
</dbReference>
<evidence type="ECO:0000313" key="12">
    <source>
        <dbReference type="EMBL" id="KFM80013.1"/>
    </source>
</evidence>
<keyword evidence="7" id="KW-0804">Transcription</keyword>
<keyword evidence="3" id="KW-0677">Repeat</keyword>
<evidence type="ECO:0000256" key="6">
    <source>
        <dbReference type="ARBA" id="ARBA00023015"/>
    </source>
</evidence>
<keyword evidence="5" id="KW-0862">Zinc</keyword>
<dbReference type="PANTHER" id="PTHR24394:SF29">
    <property type="entry name" value="MYONEURIN"/>
    <property type="match status" value="1"/>
</dbReference>
<keyword evidence="2" id="KW-0479">Metal-binding</keyword>
<dbReference type="SMART" id="SM00355">
    <property type="entry name" value="ZnF_C2H2"/>
    <property type="match status" value="2"/>
</dbReference>
<gene>
    <name evidence="12" type="ORF">X975_07364</name>
</gene>
<evidence type="ECO:0000256" key="10">
    <source>
        <dbReference type="SAM" id="MobiDB-lite"/>
    </source>
</evidence>
<organism evidence="12 13">
    <name type="scientific">Stegodyphus mimosarum</name>
    <name type="common">African social velvet spider</name>
    <dbReference type="NCBI Taxonomy" id="407821"/>
    <lineage>
        <taxon>Eukaryota</taxon>
        <taxon>Metazoa</taxon>
        <taxon>Ecdysozoa</taxon>
        <taxon>Arthropoda</taxon>
        <taxon>Chelicerata</taxon>
        <taxon>Arachnida</taxon>
        <taxon>Araneae</taxon>
        <taxon>Araneomorphae</taxon>
        <taxon>Entelegynae</taxon>
        <taxon>Eresoidea</taxon>
        <taxon>Eresidae</taxon>
        <taxon>Stegodyphus</taxon>
    </lineage>
</organism>
<name>A0A087URM4_STEMI</name>
<accession>A0A087URM4</accession>
<dbReference type="STRING" id="407821.A0A087URM4"/>
<keyword evidence="4 9" id="KW-0863">Zinc-finger</keyword>
<dbReference type="OMA" id="TPYICNI"/>
<feature type="domain" description="C2H2-type" evidence="11">
    <location>
        <begin position="38"/>
        <end position="65"/>
    </location>
</feature>
<evidence type="ECO:0000259" key="11">
    <source>
        <dbReference type="PROSITE" id="PS50157"/>
    </source>
</evidence>
<dbReference type="OrthoDB" id="6411934at2759"/>